<protein>
    <submittedName>
        <fullName evidence="4">Uncharacterized protein</fullName>
    </submittedName>
</protein>
<feature type="compositionally biased region" description="Low complexity" evidence="1">
    <location>
        <begin position="37"/>
        <end position="50"/>
    </location>
</feature>
<accession>A0A0N4ZEF1</accession>
<evidence type="ECO:0000256" key="2">
    <source>
        <dbReference type="SAM" id="SignalP"/>
    </source>
</evidence>
<dbReference type="WBParaSite" id="PTRK_0000605000.1">
    <property type="protein sequence ID" value="PTRK_0000605000.1"/>
    <property type="gene ID" value="PTRK_0000605000"/>
</dbReference>
<feature type="region of interest" description="Disordered" evidence="1">
    <location>
        <begin position="37"/>
        <end position="60"/>
    </location>
</feature>
<keyword evidence="3" id="KW-1185">Reference proteome</keyword>
<feature type="chain" id="PRO_5007256258" evidence="2">
    <location>
        <begin position="26"/>
        <end position="60"/>
    </location>
</feature>
<evidence type="ECO:0000313" key="4">
    <source>
        <dbReference type="WBParaSite" id="PTRK_0000605000.1"/>
    </source>
</evidence>
<name>A0A0N4ZEF1_PARTI</name>
<sequence length="60" mass="6894">MKLYIIFLLFQNIFVLINVIPSIHGLEEVQNALSKKPLNNAPIKKPNKPNSRPTSRRPNK</sequence>
<evidence type="ECO:0000256" key="1">
    <source>
        <dbReference type="SAM" id="MobiDB-lite"/>
    </source>
</evidence>
<proteinExistence type="predicted"/>
<reference evidence="4" key="1">
    <citation type="submission" date="2016-03" db="UniProtKB">
        <authorList>
            <consortium name="WormBaseParasite"/>
        </authorList>
    </citation>
    <scope>IDENTIFICATION</scope>
</reference>
<keyword evidence="2" id="KW-0732">Signal</keyword>
<evidence type="ECO:0000313" key="3">
    <source>
        <dbReference type="Proteomes" id="UP000038045"/>
    </source>
</evidence>
<dbReference type="Proteomes" id="UP000038045">
    <property type="component" value="Unplaced"/>
</dbReference>
<feature type="signal peptide" evidence="2">
    <location>
        <begin position="1"/>
        <end position="25"/>
    </location>
</feature>
<organism evidence="3 4">
    <name type="scientific">Parastrongyloides trichosuri</name>
    <name type="common">Possum-specific nematode worm</name>
    <dbReference type="NCBI Taxonomy" id="131310"/>
    <lineage>
        <taxon>Eukaryota</taxon>
        <taxon>Metazoa</taxon>
        <taxon>Ecdysozoa</taxon>
        <taxon>Nematoda</taxon>
        <taxon>Chromadorea</taxon>
        <taxon>Rhabditida</taxon>
        <taxon>Tylenchina</taxon>
        <taxon>Panagrolaimomorpha</taxon>
        <taxon>Strongyloidoidea</taxon>
        <taxon>Strongyloididae</taxon>
        <taxon>Parastrongyloides</taxon>
    </lineage>
</organism>
<dbReference type="AlphaFoldDB" id="A0A0N4ZEF1"/>